<dbReference type="RefSeq" id="WP_377797785.1">
    <property type="nucleotide sequence ID" value="NZ_JBHSLW010000010.1"/>
</dbReference>
<sequence>MTTTDGRMDHANRLLAAHRELRSFACVRSGCRYDAKLVLVAATTLSLRIYGLDRICGDALPYCGSGLVIRDVRSEQHDRIRYEITDQDGDFVLLRCERLVLTHHGERIPFS</sequence>
<accession>A0ABW0IRZ7</accession>
<keyword evidence="2" id="KW-1185">Reference proteome</keyword>
<evidence type="ECO:0000313" key="1">
    <source>
        <dbReference type="EMBL" id="MFC5419805.1"/>
    </source>
</evidence>
<proteinExistence type="predicted"/>
<organism evidence="1 2">
    <name type="scientific">Bosea eneae</name>
    <dbReference type="NCBI Taxonomy" id="151454"/>
    <lineage>
        <taxon>Bacteria</taxon>
        <taxon>Pseudomonadati</taxon>
        <taxon>Pseudomonadota</taxon>
        <taxon>Alphaproteobacteria</taxon>
        <taxon>Hyphomicrobiales</taxon>
        <taxon>Boseaceae</taxon>
        <taxon>Bosea</taxon>
    </lineage>
</organism>
<dbReference type="EMBL" id="JBHSLW010000010">
    <property type="protein sequence ID" value="MFC5419805.1"/>
    <property type="molecule type" value="Genomic_DNA"/>
</dbReference>
<name>A0ABW0IRZ7_9HYPH</name>
<comment type="caution">
    <text evidence="1">The sequence shown here is derived from an EMBL/GenBank/DDBJ whole genome shotgun (WGS) entry which is preliminary data.</text>
</comment>
<gene>
    <name evidence="1" type="ORF">ACFPOB_09535</name>
</gene>
<dbReference type="Proteomes" id="UP001596053">
    <property type="component" value="Unassembled WGS sequence"/>
</dbReference>
<protein>
    <submittedName>
        <fullName evidence="1">Uncharacterized protein</fullName>
    </submittedName>
</protein>
<reference evidence="2" key="1">
    <citation type="journal article" date="2019" name="Int. J. Syst. Evol. Microbiol.">
        <title>The Global Catalogue of Microorganisms (GCM) 10K type strain sequencing project: providing services to taxonomists for standard genome sequencing and annotation.</title>
        <authorList>
            <consortium name="The Broad Institute Genomics Platform"/>
            <consortium name="The Broad Institute Genome Sequencing Center for Infectious Disease"/>
            <person name="Wu L."/>
            <person name="Ma J."/>
        </authorList>
    </citation>
    <scope>NUCLEOTIDE SEQUENCE [LARGE SCALE GENOMIC DNA]</scope>
    <source>
        <strain evidence="2">NCAIM B.01391</strain>
    </source>
</reference>
<evidence type="ECO:0000313" key="2">
    <source>
        <dbReference type="Proteomes" id="UP001596053"/>
    </source>
</evidence>